<dbReference type="PROSITE" id="PS50977">
    <property type="entry name" value="HTH_TETR_2"/>
    <property type="match status" value="1"/>
</dbReference>
<evidence type="ECO:0000259" key="6">
    <source>
        <dbReference type="PROSITE" id="PS50977"/>
    </source>
</evidence>
<feature type="region of interest" description="Disordered" evidence="5">
    <location>
        <begin position="1"/>
        <end position="25"/>
    </location>
</feature>
<reference evidence="7 8" key="1">
    <citation type="submission" date="2019-03" db="EMBL/GenBank/DDBJ databases">
        <title>Genomic Encyclopedia of Type Strains, Phase III (KMG-III): the genomes of soil and plant-associated and newly described type strains.</title>
        <authorList>
            <person name="Whitman W."/>
        </authorList>
    </citation>
    <scope>NUCLEOTIDE SEQUENCE [LARGE SCALE GENOMIC DNA]</scope>
    <source>
        <strain evidence="7 8">VKM Ac-2575</strain>
    </source>
</reference>
<dbReference type="PANTHER" id="PTHR30055:SF234">
    <property type="entry name" value="HTH-TYPE TRANSCRIPTIONAL REGULATOR BETI"/>
    <property type="match status" value="1"/>
</dbReference>
<organism evidence="7 8">
    <name type="scientific">Kribbella voronezhensis</name>
    <dbReference type="NCBI Taxonomy" id="2512212"/>
    <lineage>
        <taxon>Bacteria</taxon>
        <taxon>Bacillati</taxon>
        <taxon>Actinomycetota</taxon>
        <taxon>Actinomycetes</taxon>
        <taxon>Propionibacteriales</taxon>
        <taxon>Kribbellaceae</taxon>
        <taxon>Kribbella</taxon>
    </lineage>
</organism>
<evidence type="ECO:0000256" key="3">
    <source>
        <dbReference type="ARBA" id="ARBA00023163"/>
    </source>
</evidence>
<dbReference type="InterPro" id="IPR050109">
    <property type="entry name" value="HTH-type_TetR-like_transc_reg"/>
</dbReference>
<dbReference type="EMBL" id="SOCE01000001">
    <property type="protein sequence ID" value="TDU87858.1"/>
    <property type="molecule type" value="Genomic_DNA"/>
</dbReference>
<evidence type="ECO:0000313" key="7">
    <source>
        <dbReference type="EMBL" id="TDU87858.1"/>
    </source>
</evidence>
<accession>A0A4R7T9F5</accession>
<keyword evidence="1" id="KW-0805">Transcription regulation</keyword>
<dbReference type="OrthoDB" id="9796019at2"/>
<feature type="domain" description="HTH tetR-type" evidence="6">
    <location>
        <begin position="24"/>
        <end position="84"/>
    </location>
</feature>
<dbReference type="InterPro" id="IPR001647">
    <property type="entry name" value="HTH_TetR"/>
</dbReference>
<dbReference type="Proteomes" id="UP000295151">
    <property type="component" value="Unassembled WGS sequence"/>
</dbReference>
<evidence type="ECO:0000256" key="2">
    <source>
        <dbReference type="ARBA" id="ARBA00023125"/>
    </source>
</evidence>
<evidence type="ECO:0000256" key="1">
    <source>
        <dbReference type="ARBA" id="ARBA00023015"/>
    </source>
</evidence>
<name>A0A4R7T9F5_9ACTN</name>
<protein>
    <submittedName>
        <fullName evidence="7">TetR family transcriptional regulator</fullName>
    </submittedName>
</protein>
<dbReference type="SUPFAM" id="SSF46689">
    <property type="entry name" value="Homeodomain-like"/>
    <property type="match status" value="1"/>
</dbReference>
<dbReference type="PRINTS" id="PR00455">
    <property type="entry name" value="HTHTETR"/>
</dbReference>
<keyword evidence="2 4" id="KW-0238">DNA-binding</keyword>
<gene>
    <name evidence="7" type="ORF">EV138_1391</name>
</gene>
<evidence type="ECO:0000256" key="5">
    <source>
        <dbReference type="SAM" id="MobiDB-lite"/>
    </source>
</evidence>
<sequence>MLIYSRQTDPMPHSTSGRGRPRLESTDQRIVQAARELLRLKGPAAVNIDSVAARSGVARTTIYRRYRSRDELMNAILEDLIDPAPLAPDLPVDVKLRWVLERISDILENRLGPGATAAIIADSDPEFTAAVRSRLAARLSSLADLMNSDIKAGRLQSTIDPDTILGILVGTYLAEVLRFGSPREGWMDRAIAHLAPAVTKN</sequence>
<keyword evidence="8" id="KW-1185">Reference proteome</keyword>
<dbReference type="InterPro" id="IPR009057">
    <property type="entry name" value="Homeodomain-like_sf"/>
</dbReference>
<feature type="compositionally biased region" description="Polar residues" evidence="5">
    <location>
        <begin position="1"/>
        <end position="17"/>
    </location>
</feature>
<dbReference type="GO" id="GO:0000976">
    <property type="term" value="F:transcription cis-regulatory region binding"/>
    <property type="evidence" value="ECO:0007669"/>
    <property type="project" value="TreeGrafter"/>
</dbReference>
<dbReference type="AlphaFoldDB" id="A0A4R7T9F5"/>
<dbReference type="Gene3D" id="1.10.357.10">
    <property type="entry name" value="Tetracycline Repressor, domain 2"/>
    <property type="match status" value="1"/>
</dbReference>
<proteinExistence type="predicted"/>
<dbReference type="Pfam" id="PF00440">
    <property type="entry name" value="TetR_N"/>
    <property type="match status" value="1"/>
</dbReference>
<evidence type="ECO:0000313" key="8">
    <source>
        <dbReference type="Proteomes" id="UP000295151"/>
    </source>
</evidence>
<feature type="DNA-binding region" description="H-T-H motif" evidence="4">
    <location>
        <begin position="47"/>
        <end position="66"/>
    </location>
</feature>
<comment type="caution">
    <text evidence="7">The sequence shown here is derived from an EMBL/GenBank/DDBJ whole genome shotgun (WGS) entry which is preliminary data.</text>
</comment>
<keyword evidence="3" id="KW-0804">Transcription</keyword>
<dbReference type="SUPFAM" id="SSF48498">
    <property type="entry name" value="Tetracyclin repressor-like, C-terminal domain"/>
    <property type="match status" value="1"/>
</dbReference>
<dbReference type="GO" id="GO:0003700">
    <property type="term" value="F:DNA-binding transcription factor activity"/>
    <property type="evidence" value="ECO:0007669"/>
    <property type="project" value="TreeGrafter"/>
</dbReference>
<evidence type="ECO:0000256" key="4">
    <source>
        <dbReference type="PROSITE-ProRule" id="PRU00335"/>
    </source>
</evidence>
<dbReference type="Gene3D" id="1.10.10.60">
    <property type="entry name" value="Homeodomain-like"/>
    <property type="match status" value="1"/>
</dbReference>
<dbReference type="PANTHER" id="PTHR30055">
    <property type="entry name" value="HTH-TYPE TRANSCRIPTIONAL REGULATOR RUTR"/>
    <property type="match status" value="1"/>
</dbReference>
<dbReference type="InterPro" id="IPR036271">
    <property type="entry name" value="Tet_transcr_reg_TetR-rel_C_sf"/>
</dbReference>